<protein>
    <submittedName>
        <fullName evidence="1">DUF962 domain-containing protein</fullName>
    </submittedName>
</protein>
<reference evidence="1 2" key="1">
    <citation type="submission" date="2021-12" db="EMBL/GenBank/DDBJ databases">
        <title>Discovery of the Pendulisporaceae a myxobacterial family with distinct sporulation behavior and unique specialized metabolism.</title>
        <authorList>
            <person name="Garcia R."/>
            <person name="Popoff A."/>
            <person name="Bader C.D."/>
            <person name="Loehr J."/>
            <person name="Walesch S."/>
            <person name="Walt C."/>
            <person name="Boldt J."/>
            <person name="Bunk B."/>
            <person name="Haeckl F.J.F.P.J."/>
            <person name="Gunesch A.P."/>
            <person name="Birkelbach J."/>
            <person name="Nuebel U."/>
            <person name="Pietschmann T."/>
            <person name="Bach T."/>
            <person name="Mueller R."/>
        </authorList>
    </citation>
    <scope>NUCLEOTIDE SEQUENCE [LARGE SCALE GENOMIC DNA]</scope>
    <source>
        <strain evidence="1 2">MSr12523</strain>
    </source>
</reference>
<sequence length="107" mass="11681">MQLNREWSRLLESYKDDHQNPKNQAFHSIGIPMIAASIPIGATIVGLPLAAGLFTVGWGFQFAGHAFEGKKPSFVEDKRSLVVGLLWWGEKVGLVKLQTTSENGSAS</sequence>
<accession>A0ABZ2KAF2</accession>
<dbReference type="EMBL" id="CP089982">
    <property type="protein sequence ID" value="WXA93351.1"/>
    <property type="molecule type" value="Genomic_DNA"/>
</dbReference>
<dbReference type="InterPro" id="IPR009305">
    <property type="entry name" value="Mpo1-like"/>
</dbReference>
<proteinExistence type="predicted"/>
<keyword evidence="2" id="KW-1185">Reference proteome</keyword>
<name>A0ABZ2KAF2_9BACT</name>
<dbReference type="Proteomes" id="UP001379533">
    <property type="component" value="Chromosome"/>
</dbReference>
<dbReference type="Pfam" id="PF06127">
    <property type="entry name" value="Mpo1-like"/>
    <property type="match status" value="1"/>
</dbReference>
<dbReference type="RefSeq" id="WP_394843951.1">
    <property type="nucleotide sequence ID" value="NZ_CP089982.1"/>
</dbReference>
<gene>
    <name evidence="1" type="ORF">LZC95_43720</name>
</gene>
<evidence type="ECO:0000313" key="1">
    <source>
        <dbReference type="EMBL" id="WXA93351.1"/>
    </source>
</evidence>
<evidence type="ECO:0000313" key="2">
    <source>
        <dbReference type="Proteomes" id="UP001379533"/>
    </source>
</evidence>
<organism evidence="1 2">
    <name type="scientific">Pendulispora brunnea</name>
    <dbReference type="NCBI Taxonomy" id="2905690"/>
    <lineage>
        <taxon>Bacteria</taxon>
        <taxon>Pseudomonadati</taxon>
        <taxon>Myxococcota</taxon>
        <taxon>Myxococcia</taxon>
        <taxon>Myxococcales</taxon>
        <taxon>Sorangiineae</taxon>
        <taxon>Pendulisporaceae</taxon>
        <taxon>Pendulispora</taxon>
    </lineage>
</organism>